<dbReference type="EMBL" id="BPVZ01000003">
    <property type="protein sequence ID" value="GKU88876.1"/>
    <property type="molecule type" value="Genomic_DNA"/>
</dbReference>
<comment type="caution">
    <text evidence="1">The sequence shown here is derived from an EMBL/GenBank/DDBJ whole genome shotgun (WGS) entry which is preliminary data.</text>
</comment>
<evidence type="ECO:0000313" key="2">
    <source>
        <dbReference type="Proteomes" id="UP001054252"/>
    </source>
</evidence>
<reference evidence="1 2" key="1">
    <citation type="journal article" date="2021" name="Commun. Biol.">
        <title>The genome of Shorea leprosula (Dipterocarpaceae) highlights the ecological relevance of drought in aseasonal tropical rainforests.</title>
        <authorList>
            <person name="Ng K.K.S."/>
            <person name="Kobayashi M.J."/>
            <person name="Fawcett J.A."/>
            <person name="Hatakeyama M."/>
            <person name="Paape T."/>
            <person name="Ng C.H."/>
            <person name="Ang C.C."/>
            <person name="Tnah L.H."/>
            <person name="Lee C.T."/>
            <person name="Nishiyama T."/>
            <person name="Sese J."/>
            <person name="O'Brien M.J."/>
            <person name="Copetti D."/>
            <person name="Mohd Noor M.I."/>
            <person name="Ong R.C."/>
            <person name="Putra M."/>
            <person name="Sireger I.Z."/>
            <person name="Indrioko S."/>
            <person name="Kosugi Y."/>
            <person name="Izuno A."/>
            <person name="Isagi Y."/>
            <person name="Lee S.L."/>
            <person name="Shimizu K.K."/>
        </authorList>
    </citation>
    <scope>NUCLEOTIDE SEQUENCE [LARGE SCALE GENOMIC DNA]</scope>
    <source>
        <strain evidence="1">214</strain>
    </source>
</reference>
<dbReference type="AlphaFoldDB" id="A0AAV5HRL0"/>
<protein>
    <submittedName>
        <fullName evidence="1">Uncharacterized protein</fullName>
    </submittedName>
</protein>
<proteinExistence type="predicted"/>
<name>A0AAV5HRL0_9ROSI</name>
<sequence>MKDSFVGYRSHARHLQALKQECLLEFSRTSSYEFQTIVAHEQEVTLRKPITRSHFEDGQNFPVPAVTSFRQLLPMNKKSF</sequence>
<gene>
    <name evidence="1" type="ORF">SLEP1_g3090</name>
</gene>
<accession>A0AAV5HRL0</accession>
<keyword evidence="2" id="KW-1185">Reference proteome</keyword>
<evidence type="ECO:0000313" key="1">
    <source>
        <dbReference type="EMBL" id="GKU88876.1"/>
    </source>
</evidence>
<organism evidence="1 2">
    <name type="scientific">Rubroshorea leprosula</name>
    <dbReference type="NCBI Taxonomy" id="152421"/>
    <lineage>
        <taxon>Eukaryota</taxon>
        <taxon>Viridiplantae</taxon>
        <taxon>Streptophyta</taxon>
        <taxon>Embryophyta</taxon>
        <taxon>Tracheophyta</taxon>
        <taxon>Spermatophyta</taxon>
        <taxon>Magnoliopsida</taxon>
        <taxon>eudicotyledons</taxon>
        <taxon>Gunneridae</taxon>
        <taxon>Pentapetalae</taxon>
        <taxon>rosids</taxon>
        <taxon>malvids</taxon>
        <taxon>Malvales</taxon>
        <taxon>Dipterocarpaceae</taxon>
        <taxon>Rubroshorea</taxon>
    </lineage>
</organism>
<dbReference type="Proteomes" id="UP001054252">
    <property type="component" value="Unassembled WGS sequence"/>
</dbReference>